<accession>A0AAW1XFK2</accession>
<keyword evidence="7 8" id="KW-0067">ATP-binding</keyword>
<comment type="subcellular location">
    <subcellularLocation>
        <location evidence="1">Cell membrane</location>
    </subcellularLocation>
</comment>
<comment type="caution">
    <text evidence="12">The sequence shown here is derived from an EMBL/GenBank/DDBJ whole genome shotgun (WGS) entry which is preliminary data.</text>
</comment>
<keyword evidence="6" id="KW-0418">Kinase</keyword>
<dbReference type="InterPro" id="IPR017441">
    <property type="entry name" value="Protein_kinase_ATP_BS"/>
</dbReference>
<dbReference type="EMBL" id="JBEDUW010000004">
    <property type="protein sequence ID" value="KAK9935185.1"/>
    <property type="molecule type" value="Genomic_DNA"/>
</dbReference>
<keyword evidence="2" id="KW-0472">Membrane</keyword>
<dbReference type="InterPro" id="IPR008271">
    <property type="entry name" value="Ser/Thr_kinase_AS"/>
</dbReference>
<evidence type="ECO:0000259" key="11">
    <source>
        <dbReference type="PROSITE" id="PS50011"/>
    </source>
</evidence>
<dbReference type="Gene3D" id="1.10.510.10">
    <property type="entry name" value="Transferase(Phosphotransferase) domain 1"/>
    <property type="match status" value="1"/>
</dbReference>
<name>A0AAW1XFK2_RUBAR</name>
<feature type="compositionally biased region" description="Polar residues" evidence="10">
    <location>
        <begin position="41"/>
        <end position="50"/>
    </location>
</feature>
<evidence type="ECO:0000256" key="2">
    <source>
        <dbReference type="ARBA" id="ARBA00022475"/>
    </source>
</evidence>
<evidence type="ECO:0000313" key="13">
    <source>
        <dbReference type="Proteomes" id="UP001457282"/>
    </source>
</evidence>
<evidence type="ECO:0000256" key="10">
    <source>
        <dbReference type="SAM" id="MobiDB-lite"/>
    </source>
</evidence>
<feature type="region of interest" description="Disordered" evidence="10">
    <location>
        <begin position="419"/>
        <end position="444"/>
    </location>
</feature>
<proteinExistence type="inferred from homology"/>
<dbReference type="InterPro" id="IPR050823">
    <property type="entry name" value="Plant_Ser_Thr_Prot_Kinase"/>
</dbReference>
<dbReference type="InterPro" id="IPR000719">
    <property type="entry name" value="Prot_kinase_dom"/>
</dbReference>
<dbReference type="SMART" id="SM00220">
    <property type="entry name" value="S_TKc"/>
    <property type="match status" value="1"/>
</dbReference>
<gene>
    <name evidence="12" type="ORF">M0R45_022297</name>
</gene>
<dbReference type="Proteomes" id="UP001457282">
    <property type="component" value="Unassembled WGS sequence"/>
</dbReference>
<dbReference type="GO" id="GO:0005524">
    <property type="term" value="F:ATP binding"/>
    <property type="evidence" value="ECO:0007669"/>
    <property type="project" value="UniProtKB-UniRule"/>
</dbReference>
<dbReference type="InterPro" id="IPR001245">
    <property type="entry name" value="Ser-Thr/Tyr_kinase_cat_dom"/>
</dbReference>
<dbReference type="Pfam" id="PF07714">
    <property type="entry name" value="PK_Tyr_Ser-Thr"/>
    <property type="match status" value="1"/>
</dbReference>
<organism evidence="12 13">
    <name type="scientific">Rubus argutus</name>
    <name type="common">Southern blackberry</name>
    <dbReference type="NCBI Taxonomy" id="59490"/>
    <lineage>
        <taxon>Eukaryota</taxon>
        <taxon>Viridiplantae</taxon>
        <taxon>Streptophyta</taxon>
        <taxon>Embryophyta</taxon>
        <taxon>Tracheophyta</taxon>
        <taxon>Spermatophyta</taxon>
        <taxon>Magnoliopsida</taxon>
        <taxon>eudicotyledons</taxon>
        <taxon>Gunneridae</taxon>
        <taxon>Pentapetalae</taxon>
        <taxon>rosids</taxon>
        <taxon>fabids</taxon>
        <taxon>Rosales</taxon>
        <taxon>Rosaceae</taxon>
        <taxon>Rosoideae</taxon>
        <taxon>Rosoideae incertae sedis</taxon>
        <taxon>Rubus</taxon>
    </lineage>
</organism>
<reference evidence="12 13" key="1">
    <citation type="journal article" date="2023" name="G3 (Bethesda)">
        <title>A chromosome-length genome assembly and annotation of blackberry (Rubus argutus, cv. 'Hillquist').</title>
        <authorList>
            <person name="Bruna T."/>
            <person name="Aryal R."/>
            <person name="Dudchenko O."/>
            <person name="Sargent D.J."/>
            <person name="Mead D."/>
            <person name="Buti M."/>
            <person name="Cavallini A."/>
            <person name="Hytonen T."/>
            <person name="Andres J."/>
            <person name="Pham M."/>
            <person name="Weisz D."/>
            <person name="Mascagni F."/>
            <person name="Usai G."/>
            <person name="Natali L."/>
            <person name="Bassil N."/>
            <person name="Fernandez G.E."/>
            <person name="Lomsadze A."/>
            <person name="Armour M."/>
            <person name="Olukolu B."/>
            <person name="Poorten T."/>
            <person name="Britton C."/>
            <person name="Davik J."/>
            <person name="Ashrafi H."/>
            <person name="Aiden E.L."/>
            <person name="Borodovsky M."/>
            <person name="Worthington M."/>
        </authorList>
    </citation>
    <scope>NUCLEOTIDE SEQUENCE [LARGE SCALE GENOMIC DNA]</scope>
    <source>
        <strain evidence="12">PI 553951</strain>
    </source>
</reference>
<dbReference type="PROSITE" id="PS00107">
    <property type="entry name" value="PROTEIN_KINASE_ATP"/>
    <property type="match status" value="1"/>
</dbReference>
<evidence type="ECO:0000313" key="12">
    <source>
        <dbReference type="EMBL" id="KAK9935185.1"/>
    </source>
</evidence>
<dbReference type="AlphaFoldDB" id="A0AAW1XFK2"/>
<evidence type="ECO:0000256" key="6">
    <source>
        <dbReference type="ARBA" id="ARBA00022777"/>
    </source>
</evidence>
<evidence type="ECO:0000256" key="5">
    <source>
        <dbReference type="ARBA" id="ARBA00022741"/>
    </source>
</evidence>
<feature type="region of interest" description="Disordered" evidence="10">
    <location>
        <begin position="41"/>
        <end position="88"/>
    </location>
</feature>
<evidence type="ECO:0000256" key="3">
    <source>
        <dbReference type="ARBA" id="ARBA00022527"/>
    </source>
</evidence>
<evidence type="ECO:0000256" key="8">
    <source>
        <dbReference type="PROSITE-ProRule" id="PRU10141"/>
    </source>
</evidence>
<feature type="domain" description="Protein kinase" evidence="11">
    <location>
        <begin position="134"/>
        <end position="418"/>
    </location>
</feature>
<sequence length="456" mass="50809">MGNCLRTNFQEPNSSVAIAQTPTGRSHQSMKVDRITVQERTTPTLSSTFLGESGSKRERHRSPLKERKPYVSSNTDIGVEKASTKKRRGYRIAGRPRSSYIEGVNKTDGAFHPYYKYKLHCFCYSALKEATHKFSSKNLIGQGGFGDVYKGYVSYCNMNSAAKPNEGLAVAIKMLRKTGTQGHEQWENEMKFMSKLNHPNIVKLIGFCHEGEHRMLVYEYMSKGSLETQLLAEKQPQLDWSRRIKVAIGLAKALDSLHNRGTPVIHRDLKASNVLLDDDFNAKLSDFGLARHGPQGDQDGVMTRILGTKGYIAPEYIGTGHVTLKTDVYSFGVVLLEILSGCCAVKTYSDGMAGDLTQWAGPYLGNKRQLHHVIDQRLGRNFPKKEAQKFAELILRCLGSDPKSRPSMTEVVAELKDLEENTSTTGSSSSSTQNSIHTPTFTPCPPPYKILLPIRK</sequence>
<keyword evidence="2" id="KW-1003">Cell membrane</keyword>
<dbReference type="GO" id="GO:0005886">
    <property type="term" value="C:plasma membrane"/>
    <property type="evidence" value="ECO:0007669"/>
    <property type="project" value="UniProtKB-SubCell"/>
</dbReference>
<dbReference type="Gene3D" id="3.30.200.20">
    <property type="entry name" value="Phosphorylase Kinase, domain 1"/>
    <property type="match status" value="1"/>
</dbReference>
<comment type="similarity">
    <text evidence="9">Belongs to the protein kinase superfamily.</text>
</comment>
<dbReference type="GO" id="GO:0004674">
    <property type="term" value="F:protein serine/threonine kinase activity"/>
    <property type="evidence" value="ECO:0007669"/>
    <property type="project" value="UniProtKB-KW"/>
</dbReference>
<dbReference type="SUPFAM" id="SSF56112">
    <property type="entry name" value="Protein kinase-like (PK-like)"/>
    <property type="match status" value="1"/>
</dbReference>
<evidence type="ECO:0000256" key="1">
    <source>
        <dbReference type="ARBA" id="ARBA00004236"/>
    </source>
</evidence>
<feature type="compositionally biased region" description="Low complexity" evidence="10">
    <location>
        <begin position="422"/>
        <end position="432"/>
    </location>
</feature>
<dbReference type="InterPro" id="IPR011009">
    <property type="entry name" value="Kinase-like_dom_sf"/>
</dbReference>
<feature type="binding site" evidence="8">
    <location>
        <position position="173"/>
    </location>
    <ligand>
        <name>ATP</name>
        <dbReference type="ChEBI" id="CHEBI:30616"/>
    </ligand>
</feature>
<dbReference type="PANTHER" id="PTHR45621">
    <property type="entry name" value="OS01G0588500 PROTEIN-RELATED"/>
    <property type="match status" value="1"/>
</dbReference>
<protein>
    <recommendedName>
        <fullName evidence="11">Protein kinase domain-containing protein</fullName>
    </recommendedName>
</protein>
<keyword evidence="3 9" id="KW-0723">Serine/threonine-protein kinase</keyword>
<keyword evidence="5 8" id="KW-0547">Nucleotide-binding</keyword>
<evidence type="ECO:0000256" key="9">
    <source>
        <dbReference type="RuleBase" id="RU000304"/>
    </source>
</evidence>
<dbReference type="PROSITE" id="PS50011">
    <property type="entry name" value="PROTEIN_KINASE_DOM"/>
    <property type="match status" value="1"/>
</dbReference>
<evidence type="ECO:0000256" key="7">
    <source>
        <dbReference type="ARBA" id="ARBA00022840"/>
    </source>
</evidence>
<keyword evidence="4" id="KW-0808">Transferase</keyword>
<dbReference type="PROSITE" id="PS00108">
    <property type="entry name" value="PROTEIN_KINASE_ST"/>
    <property type="match status" value="1"/>
</dbReference>
<evidence type="ECO:0000256" key="4">
    <source>
        <dbReference type="ARBA" id="ARBA00022679"/>
    </source>
</evidence>
<dbReference type="FunFam" id="1.10.510.10:FF:000095">
    <property type="entry name" value="protein STRUBBELIG-RECEPTOR FAMILY 8"/>
    <property type="match status" value="1"/>
</dbReference>
<dbReference type="CDD" id="cd14066">
    <property type="entry name" value="STKc_IRAK"/>
    <property type="match status" value="1"/>
</dbReference>
<keyword evidence="13" id="KW-1185">Reference proteome</keyword>